<dbReference type="AlphaFoldDB" id="D3Q852"/>
<dbReference type="Gene3D" id="3.20.20.10">
    <property type="entry name" value="Alanine racemase"/>
    <property type="match status" value="1"/>
</dbReference>
<dbReference type="HOGENOM" id="CLU_042383_0_0_11"/>
<dbReference type="PANTHER" id="PTHR28004:SF2">
    <property type="entry name" value="D-SERINE DEHYDRATASE"/>
    <property type="match status" value="1"/>
</dbReference>
<dbReference type="GO" id="GO:0036088">
    <property type="term" value="P:D-serine catabolic process"/>
    <property type="evidence" value="ECO:0007669"/>
    <property type="project" value="TreeGrafter"/>
</dbReference>
<dbReference type="Pfam" id="PF01168">
    <property type="entry name" value="Ala_racemase_N"/>
    <property type="match status" value="1"/>
</dbReference>
<dbReference type="InterPro" id="IPR029066">
    <property type="entry name" value="PLP-binding_barrel"/>
</dbReference>
<dbReference type="Proteomes" id="UP000000844">
    <property type="component" value="Chromosome"/>
</dbReference>
<dbReference type="InterPro" id="IPR001608">
    <property type="entry name" value="Ala_racemase_N"/>
</dbReference>
<dbReference type="GO" id="GO:0008721">
    <property type="term" value="F:D-serine ammonia-lyase activity"/>
    <property type="evidence" value="ECO:0007669"/>
    <property type="project" value="TreeGrafter"/>
</dbReference>
<dbReference type="KEGG" id="sna:Snas_0845"/>
<dbReference type="eggNOG" id="COG3616">
    <property type="taxonomic scope" value="Bacteria"/>
</dbReference>
<accession>D3Q852</accession>
<dbReference type="STRING" id="446470.Snas_0845"/>
<evidence type="ECO:0000313" key="3">
    <source>
        <dbReference type="Proteomes" id="UP000000844"/>
    </source>
</evidence>
<dbReference type="CDD" id="cd06813">
    <property type="entry name" value="PLPDE_III_DSD_D-TA_like_2"/>
    <property type="match status" value="1"/>
</dbReference>
<sequence>MLKNMSKFHDSVALRQRYDTATAKLAAPLAIVDLDAFDANGAAMRERAVGLPIRVASKSLRCRQLLRRALAGPGYAGILSFSLAESLWLVENEVSRDVVVGYPDADALSIAALATDSSAAAAITLMVDDVAQLDLVDAVLPPVKRHRLRVCLDLDASYRVLGNHLGTRRSPVHTPLEAVRLARKIKARKGFDLVGIMSYEGQIAGLGQGSGPSASMLRLVQDRSFRELVERRGKAVAAVRQVAELEFVNGGGTGSLSRTASDPSITELTAGSGFYGPALFDEYDDFRPRPAAAFALSVVRRPGPGFATVHGGGWIASGKTGPSRQPRPWLPSGLRLTGMEAAGEVQTPVTGPAADSLRVGDRVWFRHAKAGELCERVNELHLVEGDRIADTVPTYRGEGKAFL</sequence>
<dbReference type="PANTHER" id="PTHR28004">
    <property type="entry name" value="ZGC:162816-RELATED"/>
    <property type="match status" value="1"/>
</dbReference>
<evidence type="ECO:0000259" key="1">
    <source>
        <dbReference type="Pfam" id="PF01168"/>
    </source>
</evidence>
<gene>
    <name evidence="2" type="ordered locus">Snas_0845</name>
</gene>
<evidence type="ECO:0000313" key="2">
    <source>
        <dbReference type="EMBL" id="ADD40557.1"/>
    </source>
</evidence>
<dbReference type="SUPFAM" id="SSF51419">
    <property type="entry name" value="PLP-binding barrel"/>
    <property type="match status" value="1"/>
</dbReference>
<reference evidence="2 3" key="1">
    <citation type="journal article" date="2009" name="Stand. Genomic Sci.">
        <title>Complete genome sequence of Stackebrandtia nassauensis type strain (LLR-40K-21).</title>
        <authorList>
            <person name="Munk C."/>
            <person name="Lapidus A."/>
            <person name="Copeland A."/>
            <person name="Jando M."/>
            <person name="Mayilraj S."/>
            <person name="Glavina Del Rio T."/>
            <person name="Nolan M."/>
            <person name="Chen F."/>
            <person name="Lucas S."/>
            <person name="Tice H."/>
            <person name="Cheng J.F."/>
            <person name="Han C."/>
            <person name="Detter J.C."/>
            <person name="Bruce D."/>
            <person name="Goodwin L."/>
            <person name="Chain P."/>
            <person name="Pitluck S."/>
            <person name="Goker M."/>
            <person name="Ovchinikova G."/>
            <person name="Pati A."/>
            <person name="Ivanova N."/>
            <person name="Mavromatis K."/>
            <person name="Chen A."/>
            <person name="Palaniappan K."/>
            <person name="Land M."/>
            <person name="Hauser L."/>
            <person name="Chang Y.J."/>
            <person name="Jeffries C.D."/>
            <person name="Bristow J."/>
            <person name="Eisen J.A."/>
            <person name="Markowitz V."/>
            <person name="Hugenholtz P."/>
            <person name="Kyrpides N.C."/>
            <person name="Klenk H.P."/>
        </authorList>
    </citation>
    <scope>NUCLEOTIDE SEQUENCE [LARGE SCALE GENOMIC DNA]</scope>
    <source>
        <strain evidence="3">DSM 44728 / CIP 108903 / NRRL B-16338 / NBRC 102104 / LLR-40K-21</strain>
    </source>
</reference>
<protein>
    <submittedName>
        <fullName evidence="2">Alanine racemase domain protein</fullName>
    </submittedName>
</protein>
<feature type="domain" description="Alanine racemase N-terminal" evidence="1">
    <location>
        <begin position="32"/>
        <end position="235"/>
    </location>
</feature>
<organism evidence="2 3">
    <name type="scientific">Stackebrandtia nassauensis (strain DSM 44728 / CIP 108903 / NRRL B-16338 / NBRC 102104 / LLR-40K-21)</name>
    <dbReference type="NCBI Taxonomy" id="446470"/>
    <lineage>
        <taxon>Bacteria</taxon>
        <taxon>Bacillati</taxon>
        <taxon>Actinomycetota</taxon>
        <taxon>Actinomycetes</taxon>
        <taxon>Glycomycetales</taxon>
        <taxon>Glycomycetaceae</taxon>
        <taxon>Stackebrandtia</taxon>
    </lineage>
</organism>
<dbReference type="InterPro" id="IPR051466">
    <property type="entry name" value="D-amino_acid_metab_enzyme"/>
</dbReference>
<name>D3Q852_STANL</name>
<keyword evidence="3" id="KW-1185">Reference proteome</keyword>
<proteinExistence type="predicted"/>
<dbReference type="EMBL" id="CP001778">
    <property type="protein sequence ID" value="ADD40557.1"/>
    <property type="molecule type" value="Genomic_DNA"/>
</dbReference>